<dbReference type="PROSITE" id="PS00518">
    <property type="entry name" value="ZF_RING_1"/>
    <property type="match status" value="1"/>
</dbReference>
<keyword evidence="8" id="KW-0862">Zinc</keyword>
<evidence type="ECO:0000313" key="13">
    <source>
        <dbReference type="Proteomes" id="UP000001554"/>
    </source>
</evidence>
<comment type="similarity">
    <text evidence="2">Belongs to the TRIM/RBCC family.</text>
</comment>
<evidence type="ECO:0000256" key="8">
    <source>
        <dbReference type="ARBA" id="ARBA00022833"/>
    </source>
</evidence>
<accession>A0A9J7HG51</accession>
<dbReference type="OMA" id="NIVECAR"/>
<proteinExistence type="inferred from homology"/>
<dbReference type="GO" id="GO:0000209">
    <property type="term" value="P:protein polyubiquitination"/>
    <property type="evidence" value="ECO:0000318"/>
    <property type="project" value="GO_Central"/>
</dbReference>
<dbReference type="InterPro" id="IPR011042">
    <property type="entry name" value="6-blade_b-propeller_TolB-like"/>
</dbReference>
<evidence type="ECO:0000256" key="3">
    <source>
        <dbReference type="ARBA" id="ARBA00012483"/>
    </source>
</evidence>
<dbReference type="GeneID" id="118403057"/>
<dbReference type="PANTHER" id="PTHR25462">
    <property type="entry name" value="BONUS, ISOFORM C-RELATED"/>
    <property type="match status" value="1"/>
</dbReference>
<dbReference type="KEGG" id="bfo:118403057"/>
<dbReference type="GO" id="GO:0008270">
    <property type="term" value="F:zinc ion binding"/>
    <property type="evidence" value="ECO:0007669"/>
    <property type="project" value="UniProtKB-KW"/>
</dbReference>
<evidence type="ECO:0000256" key="10">
    <source>
        <dbReference type="PROSITE-ProRule" id="PRU00504"/>
    </source>
</evidence>
<evidence type="ECO:0000313" key="14">
    <source>
        <dbReference type="RefSeq" id="XP_035657387.1"/>
    </source>
</evidence>
<feature type="domain" description="RING-type" evidence="11">
    <location>
        <begin position="20"/>
        <end position="62"/>
    </location>
</feature>
<dbReference type="AlphaFoldDB" id="A0A9J7HG51"/>
<comment type="catalytic activity">
    <reaction evidence="1">
        <text>S-ubiquitinyl-[E2 ubiquitin-conjugating enzyme]-L-cysteine + [acceptor protein]-L-lysine = [E2 ubiquitin-conjugating enzyme]-L-cysteine + N(6)-ubiquitinyl-[acceptor protein]-L-lysine.</text>
        <dbReference type="EC" id="2.3.2.27"/>
    </reaction>
</comment>
<dbReference type="Gene3D" id="2.120.10.30">
    <property type="entry name" value="TolB, C-terminal domain"/>
    <property type="match status" value="1"/>
</dbReference>
<reference evidence="13" key="1">
    <citation type="journal article" date="2020" name="Nat. Ecol. Evol.">
        <title>Deeply conserved synteny resolves early events in vertebrate evolution.</title>
        <authorList>
            <person name="Simakov O."/>
            <person name="Marletaz F."/>
            <person name="Yue J.X."/>
            <person name="O'Connell B."/>
            <person name="Jenkins J."/>
            <person name="Brandt A."/>
            <person name="Calef R."/>
            <person name="Tung C.H."/>
            <person name="Huang T.K."/>
            <person name="Schmutz J."/>
            <person name="Satoh N."/>
            <person name="Yu J.K."/>
            <person name="Putnam N.H."/>
            <person name="Green R.E."/>
            <person name="Rokhsar D.S."/>
        </authorList>
    </citation>
    <scope>NUCLEOTIDE SEQUENCE [LARGE SCALE GENOMIC DNA]</scope>
    <source>
        <strain evidence="13">S238N-H82</strain>
    </source>
</reference>
<evidence type="ECO:0000256" key="4">
    <source>
        <dbReference type="ARBA" id="ARBA00022553"/>
    </source>
</evidence>
<dbReference type="Pfam" id="PF00643">
    <property type="entry name" value="zf-B_box"/>
    <property type="match status" value="1"/>
</dbReference>
<keyword evidence="4" id="KW-0597">Phosphoprotein</keyword>
<protein>
    <recommendedName>
        <fullName evidence="3">RING-type E3 ubiquitin transferase</fullName>
        <ecNumber evidence="3">2.3.2.27</ecNumber>
    </recommendedName>
</protein>
<gene>
    <name evidence="14" type="primary">LOC118403057</name>
</gene>
<dbReference type="InterPro" id="IPR000315">
    <property type="entry name" value="Znf_B-box"/>
</dbReference>
<evidence type="ECO:0000256" key="6">
    <source>
        <dbReference type="ARBA" id="ARBA00022737"/>
    </source>
</evidence>
<dbReference type="InterPro" id="IPR013083">
    <property type="entry name" value="Znf_RING/FYVE/PHD"/>
</dbReference>
<name>A0A9J7HG51_BRAFL</name>
<dbReference type="InterPro" id="IPR017907">
    <property type="entry name" value="Znf_RING_CS"/>
</dbReference>
<dbReference type="Gene3D" id="3.30.40.10">
    <property type="entry name" value="Zinc/RING finger domain, C3HC4 (zinc finger)"/>
    <property type="match status" value="1"/>
</dbReference>
<evidence type="ECO:0000256" key="5">
    <source>
        <dbReference type="ARBA" id="ARBA00022723"/>
    </source>
</evidence>
<dbReference type="PROSITE" id="PS50089">
    <property type="entry name" value="ZF_RING_2"/>
    <property type="match status" value="1"/>
</dbReference>
<dbReference type="Pfam" id="PF13445">
    <property type="entry name" value="zf-RING_UBOX"/>
    <property type="match status" value="1"/>
</dbReference>
<evidence type="ECO:0000256" key="9">
    <source>
        <dbReference type="PROSITE-ProRule" id="PRU00024"/>
    </source>
</evidence>
<dbReference type="PROSITE" id="PS51125">
    <property type="entry name" value="NHL"/>
    <property type="match status" value="1"/>
</dbReference>
<dbReference type="RefSeq" id="XP_035657387.1">
    <property type="nucleotide sequence ID" value="XM_035801494.1"/>
</dbReference>
<dbReference type="InterPro" id="IPR027370">
    <property type="entry name" value="Znf-RING_euk"/>
</dbReference>
<dbReference type="GO" id="GO:0061630">
    <property type="term" value="F:ubiquitin protein ligase activity"/>
    <property type="evidence" value="ECO:0000318"/>
    <property type="project" value="GO_Central"/>
</dbReference>
<dbReference type="PROSITE" id="PS50119">
    <property type="entry name" value="ZF_BBOX"/>
    <property type="match status" value="1"/>
</dbReference>
<evidence type="ECO:0000256" key="1">
    <source>
        <dbReference type="ARBA" id="ARBA00000900"/>
    </source>
</evidence>
<evidence type="ECO:0000256" key="7">
    <source>
        <dbReference type="ARBA" id="ARBA00022771"/>
    </source>
</evidence>
<dbReference type="Pfam" id="PF01436">
    <property type="entry name" value="NHL"/>
    <property type="match status" value="2"/>
</dbReference>
<keyword evidence="6" id="KW-0677">Repeat</keyword>
<dbReference type="SUPFAM" id="SSF57850">
    <property type="entry name" value="RING/U-box"/>
    <property type="match status" value="1"/>
</dbReference>
<dbReference type="SMART" id="SM00184">
    <property type="entry name" value="RING"/>
    <property type="match status" value="1"/>
</dbReference>
<keyword evidence="7 9" id="KW-0863">Zinc-finger</keyword>
<keyword evidence="13" id="KW-1185">Reference proteome</keyword>
<dbReference type="InterPro" id="IPR047153">
    <property type="entry name" value="TRIM45/56/19-like"/>
</dbReference>
<dbReference type="SUPFAM" id="SSF101898">
    <property type="entry name" value="NHL repeat"/>
    <property type="match status" value="1"/>
</dbReference>
<dbReference type="PANTHER" id="PTHR25462:SF296">
    <property type="entry name" value="MEIOTIC P26, ISOFORM F"/>
    <property type="match status" value="1"/>
</dbReference>
<dbReference type="EC" id="2.3.2.27" evidence="3"/>
<dbReference type="InterPro" id="IPR001258">
    <property type="entry name" value="NHL_repeat"/>
</dbReference>
<evidence type="ECO:0000259" key="12">
    <source>
        <dbReference type="PROSITE" id="PS50119"/>
    </source>
</evidence>
<evidence type="ECO:0000259" key="11">
    <source>
        <dbReference type="PROSITE" id="PS50089"/>
    </source>
</evidence>
<reference evidence="14" key="2">
    <citation type="submission" date="2025-08" db="UniProtKB">
        <authorList>
            <consortium name="RefSeq"/>
        </authorList>
    </citation>
    <scope>IDENTIFICATION</scope>
    <source>
        <strain evidence="14">S238N-H82</strain>
        <tissue evidence="14">Testes</tissue>
    </source>
</reference>
<dbReference type="Gene3D" id="3.30.160.60">
    <property type="entry name" value="Classic Zinc Finger"/>
    <property type="match status" value="1"/>
</dbReference>
<sequence>MASRPESAYRRKIPKDHLSCCICSEPYTRSKALPCQHSYCQECLENQQRVSTGRSLRCSVCRHLVTLPSEGVAGLPNNHDLANLCEELSKKNRCGFHPTKDVDLFCQQCEVPVCSECIGDGHPGHNVTGIKQVAEQIKANIRAQLNSGQQKMETFSAFLTKIEDVQKRLTDNKTQTQQEINKAFDEQFNTRIQAFTMDGVYIREFTTTLPGETGEKLKPHDVAVYLVSDINNHCVHVLDREGNFKFKFGSEGSDDSQLKKPQGICVGGMGNIIVADRGNDCVKMFDSQGRFLCYIGSGMKSPWAVAVSPGGDVVVTDYENTVSVWTQG</sequence>
<dbReference type="OrthoDB" id="6265224at2759"/>
<dbReference type="SUPFAM" id="SSF57845">
    <property type="entry name" value="B-box zinc-binding domain"/>
    <property type="match status" value="1"/>
</dbReference>
<keyword evidence="5" id="KW-0479">Metal-binding</keyword>
<dbReference type="Proteomes" id="UP000001554">
    <property type="component" value="Chromosome 16"/>
</dbReference>
<evidence type="ECO:0000256" key="2">
    <source>
        <dbReference type="ARBA" id="ARBA00008518"/>
    </source>
</evidence>
<organism evidence="13 14">
    <name type="scientific">Branchiostoma floridae</name>
    <name type="common">Florida lancelet</name>
    <name type="synonym">Amphioxus</name>
    <dbReference type="NCBI Taxonomy" id="7739"/>
    <lineage>
        <taxon>Eukaryota</taxon>
        <taxon>Metazoa</taxon>
        <taxon>Chordata</taxon>
        <taxon>Cephalochordata</taxon>
        <taxon>Leptocardii</taxon>
        <taxon>Amphioxiformes</taxon>
        <taxon>Branchiostomatidae</taxon>
        <taxon>Branchiostoma</taxon>
    </lineage>
</organism>
<feature type="domain" description="B box-type" evidence="12">
    <location>
        <begin position="89"/>
        <end position="130"/>
    </location>
</feature>
<feature type="repeat" description="NHL" evidence="10">
    <location>
        <begin position="245"/>
        <end position="288"/>
    </location>
</feature>
<dbReference type="GO" id="GO:0043161">
    <property type="term" value="P:proteasome-mediated ubiquitin-dependent protein catabolic process"/>
    <property type="evidence" value="ECO:0000318"/>
    <property type="project" value="GO_Central"/>
</dbReference>
<dbReference type="InterPro" id="IPR001841">
    <property type="entry name" value="Znf_RING"/>
</dbReference>